<proteinExistence type="predicted"/>
<dbReference type="Proteomes" id="UP001321498">
    <property type="component" value="Chromosome"/>
</dbReference>
<protein>
    <recommendedName>
        <fullName evidence="3">Asp23/Gls24 family envelope stress response protein</fullName>
    </recommendedName>
</protein>
<accession>A0ABM8GC15</accession>
<evidence type="ECO:0000313" key="1">
    <source>
        <dbReference type="EMBL" id="BDZ45785.1"/>
    </source>
</evidence>
<name>A0ABM8GC15_9MICO</name>
<keyword evidence="2" id="KW-1185">Reference proteome</keyword>
<organism evidence="1 2">
    <name type="scientific">Naasia aerilata</name>
    <dbReference type="NCBI Taxonomy" id="1162966"/>
    <lineage>
        <taxon>Bacteria</taxon>
        <taxon>Bacillati</taxon>
        <taxon>Actinomycetota</taxon>
        <taxon>Actinomycetes</taxon>
        <taxon>Micrococcales</taxon>
        <taxon>Microbacteriaceae</taxon>
        <taxon>Naasia</taxon>
    </lineage>
</organism>
<evidence type="ECO:0000313" key="2">
    <source>
        <dbReference type="Proteomes" id="UP001321498"/>
    </source>
</evidence>
<dbReference type="EMBL" id="AP027731">
    <property type="protein sequence ID" value="BDZ45785.1"/>
    <property type="molecule type" value="Genomic_DNA"/>
</dbReference>
<sequence length="63" mass="6939">METAGEPVTIEIDVSLYSGADAPRVIEDLRREVASSLATHTELTVAEIRILVRDDDKDPEEEA</sequence>
<gene>
    <name evidence="1" type="ORF">GCM10025866_16940</name>
</gene>
<evidence type="ECO:0008006" key="3">
    <source>
        <dbReference type="Google" id="ProtNLM"/>
    </source>
</evidence>
<reference evidence="2" key="1">
    <citation type="journal article" date="2019" name="Int. J. Syst. Evol. Microbiol.">
        <title>The Global Catalogue of Microorganisms (GCM) 10K type strain sequencing project: providing services to taxonomists for standard genome sequencing and annotation.</title>
        <authorList>
            <consortium name="The Broad Institute Genomics Platform"/>
            <consortium name="The Broad Institute Genome Sequencing Center for Infectious Disease"/>
            <person name="Wu L."/>
            <person name="Ma J."/>
        </authorList>
    </citation>
    <scope>NUCLEOTIDE SEQUENCE [LARGE SCALE GENOMIC DNA]</scope>
    <source>
        <strain evidence="2">NBRC 108725</strain>
    </source>
</reference>